<gene>
    <name evidence="4" type="primary">bamD</name>
    <name evidence="6" type="ORF">O1U_0628</name>
</gene>
<comment type="function">
    <text evidence="4">Part of the outer membrane protein assembly complex, which is involved in assembly and insertion of beta-barrel proteins into the outer membrane.</text>
</comment>
<dbReference type="GO" id="GO:0043165">
    <property type="term" value="P:Gram-negative-bacterium-type cell outer membrane assembly"/>
    <property type="evidence" value="ECO:0007669"/>
    <property type="project" value="UniProtKB-UniRule"/>
</dbReference>
<organism evidence="6 7">
    <name type="scientific">Candidatus Photodesmus katoptron Akat1</name>
    <dbReference type="NCBI Taxonomy" id="1236703"/>
    <lineage>
        <taxon>Bacteria</taxon>
        <taxon>Pseudomonadati</taxon>
        <taxon>Pseudomonadota</taxon>
        <taxon>Gammaproteobacteria</taxon>
        <taxon>Vibrionales</taxon>
        <taxon>Vibrionaceae</taxon>
        <taxon>Candidatus Photodesmus</taxon>
    </lineage>
</organism>
<dbReference type="Pfam" id="PF13525">
    <property type="entry name" value="YfiO"/>
    <property type="match status" value="1"/>
</dbReference>
<dbReference type="NCBIfam" id="TIGR03302">
    <property type="entry name" value="OM_YfiO"/>
    <property type="match status" value="1"/>
</dbReference>
<evidence type="ECO:0000313" key="7">
    <source>
        <dbReference type="Proteomes" id="UP000053688"/>
    </source>
</evidence>
<keyword evidence="1 4" id="KW-0732">Signal</keyword>
<dbReference type="CDD" id="cd15830">
    <property type="entry name" value="BamD"/>
    <property type="match status" value="1"/>
</dbReference>
<comment type="subcellular location">
    <subcellularLocation>
        <location evidence="4">Cell outer membrane</location>
    </subcellularLocation>
</comment>
<comment type="subunit">
    <text evidence="4">Part of the Bam complex.</text>
</comment>
<proteinExistence type="inferred from homology"/>
<dbReference type="AlphaFoldDB" id="S3EGP8"/>
<dbReference type="Proteomes" id="UP000053688">
    <property type="component" value="Unassembled WGS sequence"/>
</dbReference>
<evidence type="ECO:0000256" key="1">
    <source>
        <dbReference type="ARBA" id="ARBA00022729"/>
    </source>
</evidence>
<comment type="similarity">
    <text evidence="4">Belongs to the BamD family.</text>
</comment>
<feature type="domain" description="Outer membrane lipoprotein BamD-like" evidence="5">
    <location>
        <begin position="37"/>
        <end position="244"/>
    </location>
</feature>
<name>S3EGP8_9GAMM</name>
<evidence type="ECO:0000313" key="6">
    <source>
        <dbReference type="EMBL" id="EPE37328.1"/>
    </source>
</evidence>
<evidence type="ECO:0000259" key="5">
    <source>
        <dbReference type="Pfam" id="PF13525"/>
    </source>
</evidence>
<dbReference type="SUPFAM" id="SSF81891">
    <property type="entry name" value="Poly A polymerase C-terminal region-like"/>
    <property type="match status" value="1"/>
</dbReference>
<reference evidence="6 7" key="1">
    <citation type="journal article" date="2014" name="Environ. Microbiol.">
        <title>Genomic signatures of obligate host dependence in the luminous bacterial symbiont of a vertebrate.</title>
        <authorList>
            <person name="Hendry T.A."/>
            <person name="de Wet J.R."/>
            <person name="Dunlap P.V."/>
        </authorList>
    </citation>
    <scope>NUCLEOTIDE SEQUENCE [LARGE SCALE GENOMIC DNA]</scope>
    <source>
        <strain evidence="6 7">Akat1</strain>
    </source>
</reference>
<evidence type="ECO:0000256" key="4">
    <source>
        <dbReference type="HAMAP-Rule" id="MF_00922"/>
    </source>
</evidence>
<dbReference type="PATRIC" id="fig|1236703.3.peg.642"/>
<dbReference type="HAMAP" id="MF_00922">
    <property type="entry name" value="OM_assembly_BamD"/>
    <property type="match status" value="1"/>
</dbReference>
<accession>S3EGP8</accession>
<dbReference type="GO" id="GO:0051205">
    <property type="term" value="P:protein insertion into membrane"/>
    <property type="evidence" value="ECO:0007669"/>
    <property type="project" value="UniProtKB-UniRule"/>
</dbReference>
<keyword evidence="2 4" id="KW-0472">Membrane</keyword>
<dbReference type="eggNOG" id="COG4105">
    <property type="taxonomic scope" value="Bacteria"/>
</dbReference>
<dbReference type="GO" id="GO:0009279">
    <property type="term" value="C:cell outer membrane"/>
    <property type="evidence" value="ECO:0007669"/>
    <property type="project" value="UniProtKB-SubCell"/>
</dbReference>
<keyword evidence="7" id="KW-1185">Reference proteome</keyword>
<dbReference type="InterPro" id="IPR011990">
    <property type="entry name" value="TPR-like_helical_dom_sf"/>
</dbReference>
<dbReference type="EMBL" id="AMSD01000002">
    <property type="protein sequence ID" value="EPE37328.1"/>
    <property type="molecule type" value="Genomic_DNA"/>
</dbReference>
<sequence length="249" mass="29938">MQGNIFLYMKKKVLSYLFTLLLLFGCSMHKEIVPNIESSDSYLERENILNSSNWSVSIKKLEELHYLHPLSPYAKQIQLDLIYAYYRNNDLTFALANIKRFSQWNSAHEKMDWVLYMQGLTHMKQDKNKLYDFFRINRSDRDTELTNISITDFKQLLERYPTSSYAKDAKRYIFELENRLAEHHLAIAYFYLKRRAWIAAINRTQKIQNKYPHNKRIVKESLKIQLQAYQKLRLKTAIENTKKLIKTYQ</sequence>
<dbReference type="STRING" id="28176.CF66_9031"/>
<keyword evidence="6" id="KW-0449">Lipoprotein</keyword>
<dbReference type="InterPro" id="IPR017689">
    <property type="entry name" value="BamD"/>
</dbReference>
<evidence type="ECO:0000256" key="3">
    <source>
        <dbReference type="ARBA" id="ARBA00023237"/>
    </source>
</evidence>
<protein>
    <recommendedName>
        <fullName evidence="4">Outer membrane protein assembly factor BamD</fullName>
    </recommendedName>
</protein>
<dbReference type="InterPro" id="IPR039565">
    <property type="entry name" value="BamD-like"/>
</dbReference>
<keyword evidence="3 4" id="KW-0998">Cell outer membrane</keyword>
<comment type="caution">
    <text evidence="6">The sequence shown here is derived from an EMBL/GenBank/DDBJ whole genome shotgun (WGS) entry which is preliminary data.</text>
</comment>
<dbReference type="Gene3D" id="1.25.40.10">
    <property type="entry name" value="Tetratricopeptide repeat domain"/>
    <property type="match status" value="1"/>
</dbReference>
<evidence type="ECO:0000256" key="2">
    <source>
        <dbReference type="ARBA" id="ARBA00023136"/>
    </source>
</evidence>